<dbReference type="Proteomes" id="UP000274271">
    <property type="component" value="Unassembled WGS sequence"/>
</dbReference>
<dbReference type="PROSITE" id="PS50110">
    <property type="entry name" value="RESPONSE_REGULATORY"/>
    <property type="match status" value="1"/>
</dbReference>
<dbReference type="GO" id="GO:0003677">
    <property type="term" value="F:DNA binding"/>
    <property type="evidence" value="ECO:0007669"/>
    <property type="project" value="UniProtKB-KW"/>
</dbReference>
<dbReference type="InterPro" id="IPR001789">
    <property type="entry name" value="Sig_transdc_resp-reg_receiver"/>
</dbReference>
<dbReference type="EMBL" id="RQJP01000003">
    <property type="protein sequence ID" value="RRB13479.1"/>
    <property type="molecule type" value="Genomic_DNA"/>
</dbReference>
<reference evidence="4 5" key="1">
    <citation type="submission" date="2018-11" db="EMBL/GenBank/DDBJ databases">
        <authorList>
            <person name="Zhou Z."/>
            <person name="Wang G."/>
        </authorList>
    </citation>
    <scope>NUCLEOTIDE SEQUENCE [LARGE SCALE GENOMIC DNA]</scope>
    <source>
        <strain evidence="4 5">KCTC42998</strain>
    </source>
</reference>
<dbReference type="PANTHER" id="PTHR37299:SF1">
    <property type="entry name" value="STAGE 0 SPORULATION PROTEIN A HOMOLOG"/>
    <property type="match status" value="1"/>
</dbReference>
<dbReference type="SMART" id="SM00448">
    <property type="entry name" value="REC"/>
    <property type="match status" value="1"/>
</dbReference>
<feature type="modified residue" description="4-aspartylphosphate" evidence="1">
    <location>
        <position position="59"/>
    </location>
</feature>
<feature type="domain" description="Response regulatory" evidence="2">
    <location>
        <begin position="8"/>
        <end position="121"/>
    </location>
</feature>
<evidence type="ECO:0000313" key="4">
    <source>
        <dbReference type="EMBL" id="RRB13479.1"/>
    </source>
</evidence>
<proteinExistence type="predicted"/>
<gene>
    <name evidence="4" type="ORF">EHT87_14495</name>
</gene>
<dbReference type="OrthoDB" id="2168082at2"/>
<organism evidence="4 5">
    <name type="scientific">Larkinella knui</name>
    <dbReference type="NCBI Taxonomy" id="2025310"/>
    <lineage>
        <taxon>Bacteria</taxon>
        <taxon>Pseudomonadati</taxon>
        <taxon>Bacteroidota</taxon>
        <taxon>Cytophagia</taxon>
        <taxon>Cytophagales</taxon>
        <taxon>Spirosomataceae</taxon>
        <taxon>Larkinella</taxon>
    </lineage>
</organism>
<keyword evidence="1" id="KW-0597">Phosphoprotein</keyword>
<dbReference type="Pfam" id="PF00072">
    <property type="entry name" value="Response_reg"/>
    <property type="match status" value="1"/>
</dbReference>
<keyword evidence="5" id="KW-1185">Reference proteome</keyword>
<keyword evidence="4" id="KW-0238">DNA-binding</keyword>
<dbReference type="GO" id="GO:0000156">
    <property type="term" value="F:phosphorelay response regulator activity"/>
    <property type="evidence" value="ECO:0007669"/>
    <property type="project" value="InterPro"/>
</dbReference>
<sequence length="240" mass="27370">MNSRKPLKVCIIDDEPLAREGLCWLVGQEPDVEVHGSFATGNEAVDQLRLFRPDLLFLDVQMPQLNGFEVLRELVEVHQPVVIFVTAHEMYSLQAFRVKAFDYLLKPFSDDDLRTTLNRARQYVQGLQALREKSETFLTTLVAKTKRGTEQIPVCQIESITSYDYYTCVVAGSQKYLLRQSMNELEKQLNPSEFVRIHRTAIVPIRLIQSFTSDQAATFSGACFPVSRAGLARLKARLLR</sequence>
<dbReference type="AlphaFoldDB" id="A0A3P1CJP7"/>
<evidence type="ECO:0000259" key="2">
    <source>
        <dbReference type="PROSITE" id="PS50110"/>
    </source>
</evidence>
<dbReference type="PROSITE" id="PS50930">
    <property type="entry name" value="HTH_LYTTR"/>
    <property type="match status" value="1"/>
</dbReference>
<dbReference type="SUPFAM" id="SSF52172">
    <property type="entry name" value="CheY-like"/>
    <property type="match status" value="1"/>
</dbReference>
<accession>A0A3P1CJP7</accession>
<name>A0A3P1CJP7_9BACT</name>
<dbReference type="Gene3D" id="3.40.50.2300">
    <property type="match status" value="1"/>
</dbReference>
<dbReference type="RefSeq" id="WP_124907377.1">
    <property type="nucleotide sequence ID" value="NZ_RQJP01000003.1"/>
</dbReference>
<evidence type="ECO:0000256" key="1">
    <source>
        <dbReference type="PROSITE-ProRule" id="PRU00169"/>
    </source>
</evidence>
<dbReference type="InterPro" id="IPR011006">
    <property type="entry name" value="CheY-like_superfamily"/>
</dbReference>
<protein>
    <submittedName>
        <fullName evidence="4">DNA-binding response regulator</fullName>
    </submittedName>
</protein>
<comment type="caution">
    <text evidence="4">The sequence shown here is derived from an EMBL/GenBank/DDBJ whole genome shotgun (WGS) entry which is preliminary data.</text>
</comment>
<dbReference type="PANTHER" id="PTHR37299">
    <property type="entry name" value="TRANSCRIPTIONAL REGULATOR-RELATED"/>
    <property type="match status" value="1"/>
</dbReference>
<evidence type="ECO:0000259" key="3">
    <source>
        <dbReference type="PROSITE" id="PS50930"/>
    </source>
</evidence>
<dbReference type="SMART" id="SM00850">
    <property type="entry name" value="LytTR"/>
    <property type="match status" value="1"/>
</dbReference>
<dbReference type="InterPro" id="IPR007492">
    <property type="entry name" value="LytTR_DNA-bd_dom"/>
</dbReference>
<dbReference type="Gene3D" id="2.40.50.1020">
    <property type="entry name" value="LytTr DNA-binding domain"/>
    <property type="match status" value="1"/>
</dbReference>
<dbReference type="InterPro" id="IPR046947">
    <property type="entry name" value="LytR-like"/>
</dbReference>
<evidence type="ECO:0000313" key="5">
    <source>
        <dbReference type="Proteomes" id="UP000274271"/>
    </source>
</evidence>
<dbReference type="Pfam" id="PF04397">
    <property type="entry name" value="LytTR"/>
    <property type="match status" value="1"/>
</dbReference>
<feature type="domain" description="HTH LytTR-type" evidence="3">
    <location>
        <begin position="141"/>
        <end position="240"/>
    </location>
</feature>